<keyword evidence="2" id="KW-1185">Reference proteome</keyword>
<sequence>MNVIFHIDESAKWPMVLNNVQHYHEWLTAHRVNAQVEILANGDAVTAAVQGSKVDLSAVANGNTNVSVCANSLSQRHIDQDSLQPGLHVVPVGVIELAQKQQAGFAYIRP</sequence>
<protein>
    <submittedName>
        <fullName evidence="1">Uncharacterized protein</fullName>
    </submittedName>
</protein>
<dbReference type="AlphaFoldDB" id="A0A0R1U4Z3"/>
<dbReference type="PATRIC" id="fig|1423783.4.peg.1539"/>
<comment type="caution">
    <text evidence="1">The sequence shown here is derived from an EMBL/GenBank/DDBJ whole genome shotgun (WGS) entry which is preliminary data.</text>
</comment>
<dbReference type="InterPro" id="IPR003787">
    <property type="entry name" value="Sulphur_relay_DsrE/F-like"/>
</dbReference>
<dbReference type="PANTHER" id="PTHR37691">
    <property type="entry name" value="BLR3518 PROTEIN"/>
    <property type="match status" value="1"/>
</dbReference>
<dbReference type="STRING" id="1423783.FC50_GL001497"/>
<gene>
    <name evidence="1" type="ORF">FC50_GL001497</name>
</gene>
<reference evidence="1 2" key="1">
    <citation type="journal article" date="2015" name="Genome Announc.">
        <title>Expanding the biotechnology potential of lactobacilli through comparative genomics of 213 strains and associated genera.</title>
        <authorList>
            <person name="Sun Z."/>
            <person name="Harris H.M."/>
            <person name="McCann A."/>
            <person name="Guo C."/>
            <person name="Argimon S."/>
            <person name="Zhang W."/>
            <person name="Yang X."/>
            <person name="Jeffery I.B."/>
            <person name="Cooney J.C."/>
            <person name="Kagawa T.F."/>
            <person name="Liu W."/>
            <person name="Song Y."/>
            <person name="Salvetti E."/>
            <person name="Wrobel A."/>
            <person name="Rasinkangas P."/>
            <person name="Parkhill J."/>
            <person name="Rea M.C."/>
            <person name="O'Sullivan O."/>
            <person name="Ritari J."/>
            <person name="Douillard F.P."/>
            <person name="Paul Ross R."/>
            <person name="Yang R."/>
            <person name="Briner A.E."/>
            <person name="Felis G.E."/>
            <person name="de Vos W.M."/>
            <person name="Barrangou R."/>
            <person name="Klaenhammer T.R."/>
            <person name="Caufield P.W."/>
            <person name="Cui Y."/>
            <person name="Zhang H."/>
            <person name="O'Toole P.W."/>
        </authorList>
    </citation>
    <scope>NUCLEOTIDE SEQUENCE [LARGE SCALE GENOMIC DNA]</scope>
    <source>
        <strain evidence="1 2">DSM 15945</strain>
    </source>
</reference>
<dbReference type="InterPro" id="IPR027396">
    <property type="entry name" value="DsrEFH-like"/>
</dbReference>
<proteinExistence type="predicted"/>
<evidence type="ECO:0000313" key="1">
    <source>
        <dbReference type="EMBL" id="KRL86085.1"/>
    </source>
</evidence>
<evidence type="ECO:0000313" key="2">
    <source>
        <dbReference type="Proteomes" id="UP000051922"/>
    </source>
</evidence>
<organism evidence="1 2">
    <name type="scientific">Lacticaseibacillus pantheris DSM 15945 = JCM 12539 = NBRC 106106</name>
    <dbReference type="NCBI Taxonomy" id="1423783"/>
    <lineage>
        <taxon>Bacteria</taxon>
        <taxon>Bacillati</taxon>
        <taxon>Bacillota</taxon>
        <taxon>Bacilli</taxon>
        <taxon>Lactobacillales</taxon>
        <taxon>Lactobacillaceae</taxon>
        <taxon>Lacticaseibacillus</taxon>
    </lineage>
</organism>
<accession>A0A0R1U4Z3</accession>
<dbReference type="Proteomes" id="UP000051922">
    <property type="component" value="Unassembled WGS sequence"/>
</dbReference>
<dbReference type="SUPFAM" id="SSF75169">
    <property type="entry name" value="DsrEFH-like"/>
    <property type="match status" value="1"/>
</dbReference>
<dbReference type="Pfam" id="PF02635">
    <property type="entry name" value="DsrE"/>
    <property type="match status" value="1"/>
</dbReference>
<dbReference type="PANTHER" id="PTHR37691:SF1">
    <property type="entry name" value="BLR3518 PROTEIN"/>
    <property type="match status" value="1"/>
</dbReference>
<dbReference type="OrthoDB" id="6412948at2"/>
<dbReference type="EMBL" id="AZFJ01000049">
    <property type="protein sequence ID" value="KRL86085.1"/>
    <property type="molecule type" value="Genomic_DNA"/>
</dbReference>
<name>A0A0R1U4Z3_9LACO</name>
<dbReference type="Gene3D" id="3.40.1260.10">
    <property type="entry name" value="DsrEFH-like"/>
    <property type="match status" value="1"/>
</dbReference>
<dbReference type="RefSeq" id="WP_054650822.1">
    <property type="nucleotide sequence ID" value="NZ_AZFJ01000049.1"/>
</dbReference>